<dbReference type="EMBL" id="CAXAMN010007891">
    <property type="protein sequence ID" value="CAK9023293.1"/>
    <property type="molecule type" value="Genomic_DNA"/>
</dbReference>
<dbReference type="Proteomes" id="UP001642484">
    <property type="component" value="Unassembled WGS sequence"/>
</dbReference>
<feature type="compositionally biased region" description="Acidic residues" evidence="1">
    <location>
        <begin position="139"/>
        <end position="150"/>
    </location>
</feature>
<organism evidence="2 3">
    <name type="scientific">Durusdinium trenchii</name>
    <dbReference type="NCBI Taxonomy" id="1381693"/>
    <lineage>
        <taxon>Eukaryota</taxon>
        <taxon>Sar</taxon>
        <taxon>Alveolata</taxon>
        <taxon>Dinophyceae</taxon>
        <taxon>Suessiales</taxon>
        <taxon>Symbiodiniaceae</taxon>
        <taxon>Durusdinium</taxon>
    </lineage>
</organism>
<name>A0ABP0K930_9DINO</name>
<comment type="caution">
    <text evidence="2">The sequence shown here is derived from an EMBL/GenBank/DDBJ whole genome shotgun (WGS) entry which is preliminary data.</text>
</comment>
<sequence>MQQISGAPCSPEAIFRQGEGAPPRKKKDKKEEKENAEEQDGKAENGQAEAAEAEGETAKAEAEGEAEGEAAEADGANGEAEESKSKEEAQGDAEEDKAAAEVDQEGGEKTEEAGEKAEGEEGGQDEKEEEGDGEKKEGEEGEEEEEEFSEEGQWKYGESFGSAWKEGDVIGVLFSSKDGTWKMSFSLNGSFTAPMGEAFSMDIVEDSALAMLVAAGDEGEIEVNLGQRLFQTSPKLEDEAEVVRGLGEAMKMRPAWKVQLPKGVKAWPVFEEPSRTSKGRKPLEDKAEVDQLHSTSDNWVQLMEGWVQTRMLVAGTEYEGLK</sequence>
<accession>A0ABP0K930</accession>
<feature type="compositionally biased region" description="Acidic residues" evidence="1">
    <location>
        <begin position="120"/>
        <end position="132"/>
    </location>
</feature>
<evidence type="ECO:0000313" key="3">
    <source>
        <dbReference type="Proteomes" id="UP001642484"/>
    </source>
</evidence>
<gene>
    <name evidence="2" type="ORF">CCMP2556_LOCUS15183</name>
</gene>
<feature type="region of interest" description="Disordered" evidence="1">
    <location>
        <begin position="1"/>
        <end position="153"/>
    </location>
</feature>
<protein>
    <recommendedName>
        <fullName evidence="4">B30.2/SPRY domain-containing protein</fullName>
    </recommendedName>
</protein>
<dbReference type="Gene3D" id="2.60.120.920">
    <property type="match status" value="1"/>
</dbReference>
<dbReference type="InterPro" id="IPR043136">
    <property type="entry name" value="B30.2/SPRY_sf"/>
</dbReference>
<feature type="compositionally biased region" description="Basic and acidic residues" evidence="1">
    <location>
        <begin position="96"/>
        <end position="119"/>
    </location>
</feature>
<evidence type="ECO:0000256" key="1">
    <source>
        <dbReference type="SAM" id="MobiDB-lite"/>
    </source>
</evidence>
<proteinExistence type="predicted"/>
<feature type="compositionally biased region" description="Acidic residues" evidence="1">
    <location>
        <begin position="63"/>
        <end position="72"/>
    </location>
</feature>
<reference evidence="2 3" key="1">
    <citation type="submission" date="2024-02" db="EMBL/GenBank/DDBJ databases">
        <authorList>
            <person name="Chen Y."/>
            <person name="Shah S."/>
            <person name="Dougan E. K."/>
            <person name="Thang M."/>
            <person name="Chan C."/>
        </authorList>
    </citation>
    <scope>NUCLEOTIDE SEQUENCE [LARGE SCALE GENOMIC DNA]</scope>
</reference>
<keyword evidence="3" id="KW-1185">Reference proteome</keyword>
<evidence type="ECO:0008006" key="4">
    <source>
        <dbReference type="Google" id="ProtNLM"/>
    </source>
</evidence>
<evidence type="ECO:0000313" key="2">
    <source>
        <dbReference type="EMBL" id="CAK9023293.1"/>
    </source>
</evidence>